<keyword evidence="7" id="KW-1185">Reference proteome</keyword>
<dbReference type="EMBL" id="UZAM01009096">
    <property type="protein sequence ID" value="VDP07670.1"/>
    <property type="molecule type" value="Genomic_DNA"/>
</dbReference>
<dbReference type="OrthoDB" id="40902at2759"/>
<sequence>MGRNRRSSSITMTRSSRSIETKDSGEQGYNANSHPDDKDSKTKDRWLLDPTAPNGKGTRKVRFDWRVTQKYDVLSVIGKGSFSIVMKVRNKQTNEYHSMKVISSGLSMIQNELSILSRVKHKYVVQLIEVFCTSSRVYVILELASGGELYDRITKKGTFTEDEAAYTVCMLLQGVSYLHSVGVTHRDLKPENLLYSSQEKNAKILITDFGLAHLQKPGEEDQMTDPCGTPEYIAPEILTRLPYTNKVDMWAVGVITYILLSGVMPFDDENRTALYRQILKGRYYFYPEFWSNVSEEAMQFVSTLLCVDADQRPTSEKALKHHWFASALGRTKNTDKRVGQTVRKSQSLSQYNPRVCYLPVGIYFPVGTNAAPITNQSCCDQTAVVRPVARRNARAGQGSQTPTVD</sequence>
<dbReference type="GO" id="GO:0004672">
    <property type="term" value="F:protein kinase activity"/>
    <property type="evidence" value="ECO:0007669"/>
    <property type="project" value="InterPro"/>
</dbReference>
<accession>A0A183IPN8</accession>
<proteinExistence type="predicted"/>
<comment type="cofactor">
    <cofactor evidence="1">
        <name>Mg(2+)</name>
        <dbReference type="ChEBI" id="CHEBI:18420"/>
    </cofactor>
</comment>
<dbReference type="InterPro" id="IPR011009">
    <property type="entry name" value="Kinase-like_dom_sf"/>
</dbReference>
<evidence type="ECO:0000313" key="7">
    <source>
        <dbReference type="Proteomes" id="UP000270296"/>
    </source>
</evidence>
<dbReference type="AlphaFoldDB" id="A0A183IPN8"/>
<name>A0A183IPN8_9BILA</name>
<dbReference type="GO" id="GO:0005524">
    <property type="term" value="F:ATP binding"/>
    <property type="evidence" value="ECO:0007669"/>
    <property type="project" value="UniProtKB-KW"/>
</dbReference>
<evidence type="ECO:0000256" key="2">
    <source>
        <dbReference type="ARBA" id="ARBA00022741"/>
    </source>
</evidence>
<feature type="compositionally biased region" description="Basic and acidic residues" evidence="4">
    <location>
        <begin position="34"/>
        <end position="47"/>
    </location>
</feature>
<feature type="compositionally biased region" description="Low complexity" evidence="4">
    <location>
        <begin position="7"/>
        <end position="16"/>
    </location>
</feature>
<keyword evidence="3" id="KW-0067">ATP-binding</keyword>
<evidence type="ECO:0000256" key="1">
    <source>
        <dbReference type="ARBA" id="ARBA00001946"/>
    </source>
</evidence>
<protein>
    <submittedName>
        <fullName evidence="8">Protein kinase domain-containing protein</fullName>
    </submittedName>
</protein>
<reference evidence="6 7" key="2">
    <citation type="submission" date="2018-11" db="EMBL/GenBank/DDBJ databases">
        <authorList>
            <consortium name="Pathogen Informatics"/>
        </authorList>
    </citation>
    <scope>NUCLEOTIDE SEQUENCE [LARGE SCALE GENOMIC DNA]</scope>
</reference>
<evidence type="ECO:0000313" key="8">
    <source>
        <dbReference type="WBParaSite" id="SBAD_0000580701-mRNA-1"/>
    </source>
</evidence>
<dbReference type="PROSITE" id="PS00108">
    <property type="entry name" value="PROTEIN_KINASE_ST"/>
    <property type="match status" value="1"/>
</dbReference>
<dbReference type="PROSITE" id="PS50011">
    <property type="entry name" value="PROTEIN_KINASE_DOM"/>
    <property type="match status" value="1"/>
</dbReference>
<organism evidence="8">
    <name type="scientific">Soboliphyme baturini</name>
    <dbReference type="NCBI Taxonomy" id="241478"/>
    <lineage>
        <taxon>Eukaryota</taxon>
        <taxon>Metazoa</taxon>
        <taxon>Ecdysozoa</taxon>
        <taxon>Nematoda</taxon>
        <taxon>Enoplea</taxon>
        <taxon>Dorylaimia</taxon>
        <taxon>Dioctophymatida</taxon>
        <taxon>Dioctophymatoidea</taxon>
        <taxon>Soboliphymatidae</taxon>
        <taxon>Soboliphyme</taxon>
    </lineage>
</organism>
<dbReference type="InterPro" id="IPR008271">
    <property type="entry name" value="Ser/Thr_kinase_AS"/>
</dbReference>
<keyword evidence="2" id="KW-0547">Nucleotide-binding</keyword>
<evidence type="ECO:0000256" key="4">
    <source>
        <dbReference type="SAM" id="MobiDB-lite"/>
    </source>
</evidence>
<reference evidence="8" key="1">
    <citation type="submission" date="2016-06" db="UniProtKB">
        <authorList>
            <consortium name="WormBaseParasite"/>
        </authorList>
    </citation>
    <scope>IDENTIFICATION</scope>
</reference>
<feature type="domain" description="Protein kinase" evidence="5">
    <location>
        <begin position="71"/>
        <end position="324"/>
    </location>
</feature>
<dbReference type="Gene3D" id="1.10.510.10">
    <property type="entry name" value="Transferase(Phosphotransferase) domain 1"/>
    <property type="match status" value="1"/>
</dbReference>
<dbReference type="InterPro" id="IPR000719">
    <property type="entry name" value="Prot_kinase_dom"/>
</dbReference>
<gene>
    <name evidence="6" type="ORF">SBAD_LOCUS5585</name>
</gene>
<dbReference type="SUPFAM" id="SSF56112">
    <property type="entry name" value="Protein kinase-like (PK-like)"/>
    <property type="match status" value="1"/>
</dbReference>
<evidence type="ECO:0000259" key="5">
    <source>
        <dbReference type="PROSITE" id="PS50011"/>
    </source>
</evidence>
<dbReference type="PANTHER" id="PTHR24347">
    <property type="entry name" value="SERINE/THREONINE-PROTEIN KINASE"/>
    <property type="match status" value="1"/>
</dbReference>
<evidence type="ECO:0000313" key="6">
    <source>
        <dbReference type="EMBL" id="VDP07670.1"/>
    </source>
</evidence>
<dbReference type="WBParaSite" id="SBAD_0000580701-mRNA-1">
    <property type="protein sequence ID" value="SBAD_0000580701-mRNA-1"/>
    <property type="gene ID" value="SBAD_0000580701"/>
</dbReference>
<evidence type="ECO:0000256" key="3">
    <source>
        <dbReference type="ARBA" id="ARBA00022840"/>
    </source>
</evidence>
<dbReference type="Proteomes" id="UP000270296">
    <property type="component" value="Unassembled WGS sequence"/>
</dbReference>
<dbReference type="FunFam" id="1.10.510.10:FF:000571">
    <property type="entry name" value="Maternal embryonic leucine zipper kinase"/>
    <property type="match status" value="1"/>
</dbReference>
<dbReference type="SMART" id="SM00220">
    <property type="entry name" value="S_TKc"/>
    <property type="match status" value="1"/>
</dbReference>
<dbReference type="Pfam" id="PF00069">
    <property type="entry name" value="Pkinase"/>
    <property type="match status" value="1"/>
</dbReference>
<feature type="region of interest" description="Disordered" evidence="4">
    <location>
        <begin position="1"/>
        <end position="53"/>
    </location>
</feature>